<feature type="domain" description="EamA" evidence="9">
    <location>
        <begin position="162"/>
        <end position="292"/>
    </location>
</feature>
<evidence type="ECO:0000256" key="6">
    <source>
        <dbReference type="ARBA" id="ARBA00022989"/>
    </source>
</evidence>
<reference evidence="11" key="1">
    <citation type="submission" date="2023-07" db="EMBL/GenBank/DDBJ databases">
        <title>Draft genome sequence of Agarivorans aestuarii strain ZMCS4, a CAZymes producing bacteria isolated from the marine brown algae Clodostephus spongiosus.</title>
        <authorList>
            <person name="Lorente B."/>
            <person name="Cabral C."/>
            <person name="Frias J."/>
            <person name="Faria J."/>
            <person name="Toubarro D."/>
        </authorList>
    </citation>
    <scope>NUCLEOTIDE SEQUENCE [LARGE SCALE GENOMIC DNA]</scope>
    <source>
        <strain evidence="11">ZMCS4</strain>
    </source>
</reference>
<keyword evidence="6 8" id="KW-1133">Transmembrane helix</keyword>
<evidence type="ECO:0000256" key="1">
    <source>
        <dbReference type="ARBA" id="ARBA00004651"/>
    </source>
</evidence>
<feature type="transmembrane region" description="Helical" evidence="8">
    <location>
        <begin position="76"/>
        <end position="98"/>
    </location>
</feature>
<feature type="transmembrane region" description="Helical" evidence="8">
    <location>
        <begin position="282"/>
        <end position="301"/>
    </location>
</feature>
<feature type="transmembrane region" description="Helical" evidence="8">
    <location>
        <begin position="44"/>
        <end position="64"/>
    </location>
</feature>
<gene>
    <name evidence="10" type="primary">rarD</name>
    <name evidence="10" type="ORF">SNR37_002881</name>
</gene>
<evidence type="ECO:0000259" key="9">
    <source>
        <dbReference type="Pfam" id="PF00892"/>
    </source>
</evidence>
<comment type="caution">
    <text evidence="10">The sequence shown here is derived from an EMBL/GenBank/DDBJ whole genome shotgun (WGS) entry which is preliminary data.</text>
</comment>
<dbReference type="InterPro" id="IPR000620">
    <property type="entry name" value="EamA_dom"/>
</dbReference>
<dbReference type="SUPFAM" id="SSF103481">
    <property type="entry name" value="Multidrug resistance efflux transporter EmrE"/>
    <property type="match status" value="2"/>
</dbReference>
<accession>A0ABU7G214</accession>
<keyword evidence="7 8" id="KW-0472">Membrane</keyword>
<feature type="transmembrane region" description="Helical" evidence="8">
    <location>
        <begin position="157"/>
        <end position="174"/>
    </location>
</feature>
<evidence type="ECO:0000313" key="11">
    <source>
        <dbReference type="Proteomes" id="UP001310248"/>
    </source>
</evidence>
<evidence type="ECO:0000256" key="8">
    <source>
        <dbReference type="SAM" id="Phobius"/>
    </source>
</evidence>
<name>A0ABU7G214_9ALTE</name>
<protein>
    <submittedName>
        <fullName evidence="10">EamA family transporter RarD</fullName>
    </submittedName>
</protein>
<keyword evidence="5 8" id="KW-0812">Transmembrane</keyword>
<dbReference type="InterPro" id="IPR037185">
    <property type="entry name" value="EmrE-like"/>
</dbReference>
<dbReference type="Proteomes" id="UP001310248">
    <property type="component" value="Unassembled WGS sequence"/>
</dbReference>
<evidence type="ECO:0000256" key="3">
    <source>
        <dbReference type="ARBA" id="ARBA00022448"/>
    </source>
</evidence>
<comment type="similarity">
    <text evidence="2">Belongs to the EamA transporter family.</text>
</comment>
<keyword evidence="4" id="KW-1003">Cell membrane</keyword>
<feature type="transmembrane region" description="Helical" evidence="8">
    <location>
        <begin position="12"/>
        <end position="32"/>
    </location>
</feature>
<feature type="transmembrane region" description="Helical" evidence="8">
    <location>
        <begin position="223"/>
        <end position="242"/>
    </location>
</feature>
<keyword evidence="3" id="KW-0813">Transport</keyword>
<dbReference type="InterPro" id="IPR004626">
    <property type="entry name" value="RarD"/>
</dbReference>
<evidence type="ECO:0000313" key="10">
    <source>
        <dbReference type="EMBL" id="MEE1673458.1"/>
    </source>
</evidence>
<dbReference type="Pfam" id="PF00892">
    <property type="entry name" value="EamA"/>
    <property type="match status" value="1"/>
</dbReference>
<dbReference type="Gene3D" id="1.10.3730.20">
    <property type="match status" value="1"/>
</dbReference>
<proteinExistence type="inferred from homology"/>
<organism evidence="10 11">
    <name type="scientific">Agarivorans aestuarii</name>
    <dbReference type="NCBI Taxonomy" id="1563703"/>
    <lineage>
        <taxon>Bacteria</taxon>
        <taxon>Pseudomonadati</taxon>
        <taxon>Pseudomonadota</taxon>
        <taxon>Gammaproteobacteria</taxon>
        <taxon>Alteromonadales</taxon>
        <taxon>Alteromonadaceae</taxon>
        <taxon>Agarivorans</taxon>
    </lineage>
</organism>
<feature type="transmembrane region" description="Helical" evidence="8">
    <location>
        <begin position="249"/>
        <end position="270"/>
    </location>
</feature>
<feature type="transmembrane region" description="Helical" evidence="8">
    <location>
        <begin position="135"/>
        <end position="151"/>
    </location>
</feature>
<evidence type="ECO:0000256" key="2">
    <source>
        <dbReference type="ARBA" id="ARBA00007362"/>
    </source>
</evidence>
<sequence>MALVSSHSSRLYFGLACSAIASCMFAFLPWYIHQFPLNENSGNWLAAQRILWSCLLMFVGLAGFKQLPLLVKHMSNWRAWPCLMVAAILVGLQFWLFIWAPANGQTLPVALGYFSLPLVLVLVGRFVYKERLTSLQWISVAVAAAGVVYAYLMADGLSWIVLLVALGYPLYFMLRRKYPLPSHIAFTIDNLMLLPVAVAYLVMSDGVSVAQSQVVTLYNTAPWLYYLGLGIAGTIPMLLFLLASNYLPLSLFGLMGYLEPVLVFCVGWLLGERLSPEQWPTYMLIIFALMLLAIDGLRRGVRQAASSKTHQETS</sequence>
<comment type="subcellular location">
    <subcellularLocation>
        <location evidence="1">Cell membrane</location>
        <topology evidence="1">Multi-pass membrane protein</topology>
    </subcellularLocation>
</comment>
<evidence type="ECO:0000256" key="4">
    <source>
        <dbReference type="ARBA" id="ARBA00022475"/>
    </source>
</evidence>
<evidence type="ECO:0000256" key="5">
    <source>
        <dbReference type="ARBA" id="ARBA00022692"/>
    </source>
</evidence>
<evidence type="ECO:0000256" key="7">
    <source>
        <dbReference type="ARBA" id="ARBA00023136"/>
    </source>
</evidence>
<feature type="transmembrane region" description="Helical" evidence="8">
    <location>
        <begin position="110"/>
        <end position="128"/>
    </location>
</feature>
<dbReference type="NCBIfam" id="TIGR00688">
    <property type="entry name" value="rarD"/>
    <property type="match status" value="1"/>
</dbReference>
<dbReference type="EMBL" id="JAYDYW010000005">
    <property type="protein sequence ID" value="MEE1673458.1"/>
    <property type="molecule type" value="Genomic_DNA"/>
</dbReference>
<feature type="transmembrane region" description="Helical" evidence="8">
    <location>
        <begin position="186"/>
        <end position="203"/>
    </location>
</feature>
<keyword evidence="11" id="KW-1185">Reference proteome</keyword>